<proteinExistence type="predicted"/>
<accession>A0ABU7C0H2</accession>
<comment type="caution">
    <text evidence="1">The sequence shown here is derived from an EMBL/GenBank/DDBJ whole genome shotgun (WGS) entry which is preliminary data.</text>
</comment>
<organism evidence="1 2">
    <name type="scientific">Ataeniobius toweri</name>
    <dbReference type="NCBI Taxonomy" id="208326"/>
    <lineage>
        <taxon>Eukaryota</taxon>
        <taxon>Metazoa</taxon>
        <taxon>Chordata</taxon>
        <taxon>Craniata</taxon>
        <taxon>Vertebrata</taxon>
        <taxon>Euteleostomi</taxon>
        <taxon>Actinopterygii</taxon>
        <taxon>Neopterygii</taxon>
        <taxon>Teleostei</taxon>
        <taxon>Neoteleostei</taxon>
        <taxon>Acanthomorphata</taxon>
        <taxon>Ovalentaria</taxon>
        <taxon>Atherinomorphae</taxon>
        <taxon>Cyprinodontiformes</taxon>
        <taxon>Goodeidae</taxon>
        <taxon>Ataeniobius</taxon>
    </lineage>
</organism>
<gene>
    <name evidence="1" type="ORF">ATANTOWER_024178</name>
</gene>
<evidence type="ECO:0000313" key="2">
    <source>
        <dbReference type="Proteomes" id="UP001345963"/>
    </source>
</evidence>
<reference evidence="1 2" key="1">
    <citation type="submission" date="2021-07" db="EMBL/GenBank/DDBJ databases">
        <authorList>
            <person name="Palmer J.M."/>
        </authorList>
    </citation>
    <scope>NUCLEOTIDE SEQUENCE [LARGE SCALE GENOMIC DNA]</scope>
    <source>
        <strain evidence="1 2">AT_MEX2019</strain>
        <tissue evidence="1">Muscle</tissue>
    </source>
</reference>
<dbReference type="EMBL" id="JAHUTI010074292">
    <property type="protein sequence ID" value="MED6256338.1"/>
    <property type="molecule type" value="Genomic_DNA"/>
</dbReference>
<sequence length="102" mass="11063">MNLLTSLYQTISSFQALPGMALWSKSSPVSLCLSRYGLPLCRPVRHAGNGNETLFSACFTILGDVRAALSVELACSTVRPKWMTLKLPTAISIYNGSLKKPT</sequence>
<keyword evidence="2" id="KW-1185">Reference proteome</keyword>
<dbReference type="Proteomes" id="UP001345963">
    <property type="component" value="Unassembled WGS sequence"/>
</dbReference>
<evidence type="ECO:0000313" key="1">
    <source>
        <dbReference type="EMBL" id="MED6256338.1"/>
    </source>
</evidence>
<protein>
    <submittedName>
        <fullName evidence="1">Uncharacterized protein</fullName>
    </submittedName>
</protein>
<name>A0ABU7C0H2_9TELE</name>